<evidence type="ECO:0000259" key="4">
    <source>
        <dbReference type="Pfam" id="PF01420"/>
    </source>
</evidence>
<dbReference type="SUPFAM" id="SSF116734">
    <property type="entry name" value="DNA methylase specificity domain"/>
    <property type="match status" value="2"/>
</dbReference>
<keyword evidence="5" id="KW-0378">Hydrolase</keyword>
<keyword evidence="6" id="KW-1185">Reference proteome</keyword>
<reference evidence="5 6" key="1">
    <citation type="submission" date="2018-06" db="EMBL/GenBank/DDBJ databases">
        <title>Complete genome of Desulfovibrio indonesiensis P37SLT.</title>
        <authorList>
            <person name="Crispim J.S."/>
            <person name="Vidigal P.M.P."/>
            <person name="Silva L.C.F."/>
            <person name="Laguardia C.N."/>
            <person name="Araujo L.C."/>
            <person name="Dias R.S."/>
            <person name="Sousa M.P."/>
            <person name="Paula S.O."/>
            <person name="Silva C."/>
        </authorList>
    </citation>
    <scope>NUCLEOTIDE SEQUENCE [LARGE SCALE GENOMIC DNA]</scope>
    <source>
        <strain evidence="5 6">P37SLT</strain>
    </source>
</reference>
<evidence type="ECO:0000256" key="3">
    <source>
        <dbReference type="ARBA" id="ARBA00023125"/>
    </source>
</evidence>
<evidence type="ECO:0000256" key="2">
    <source>
        <dbReference type="ARBA" id="ARBA00022747"/>
    </source>
</evidence>
<evidence type="ECO:0000313" key="6">
    <source>
        <dbReference type="Proteomes" id="UP000448292"/>
    </source>
</evidence>
<dbReference type="GO" id="GO:0004519">
    <property type="term" value="F:endonuclease activity"/>
    <property type="evidence" value="ECO:0007669"/>
    <property type="project" value="UniProtKB-KW"/>
</dbReference>
<name>A0A7M3MA93_9BACT</name>
<gene>
    <name evidence="5" type="ORF">DPQ33_17290</name>
</gene>
<dbReference type="Pfam" id="PF01420">
    <property type="entry name" value="Methylase_S"/>
    <property type="match status" value="1"/>
</dbReference>
<dbReference type="PANTHER" id="PTHR30408">
    <property type="entry name" value="TYPE-1 RESTRICTION ENZYME ECOKI SPECIFICITY PROTEIN"/>
    <property type="match status" value="1"/>
</dbReference>
<dbReference type="InterPro" id="IPR000055">
    <property type="entry name" value="Restrct_endonuc_typeI_TRD"/>
</dbReference>
<evidence type="ECO:0000313" key="5">
    <source>
        <dbReference type="EMBL" id="TVM14536.1"/>
    </source>
</evidence>
<keyword evidence="3" id="KW-0238">DNA-binding</keyword>
<dbReference type="Gene3D" id="3.90.220.20">
    <property type="entry name" value="DNA methylase specificity domains"/>
    <property type="match status" value="2"/>
</dbReference>
<dbReference type="AlphaFoldDB" id="A0A7M3MA93"/>
<dbReference type="GO" id="GO:0003677">
    <property type="term" value="F:DNA binding"/>
    <property type="evidence" value="ECO:0007669"/>
    <property type="project" value="UniProtKB-KW"/>
</dbReference>
<dbReference type="RefSeq" id="WP_144304479.1">
    <property type="nucleotide sequence ID" value="NZ_QMIE01000023.1"/>
</dbReference>
<keyword evidence="5" id="KW-0255">Endonuclease</keyword>
<dbReference type="Proteomes" id="UP000448292">
    <property type="component" value="Unassembled WGS sequence"/>
</dbReference>
<dbReference type="GO" id="GO:0009307">
    <property type="term" value="P:DNA restriction-modification system"/>
    <property type="evidence" value="ECO:0007669"/>
    <property type="project" value="UniProtKB-KW"/>
</dbReference>
<sequence length="425" mass="47242">MEVNPPFFLPASWPTYPMGEVCRKGGGDIQTGPFGNQLHKSDYVAVGIPSIMPVNIGDNQINDVGIARITATDAQRLGKYLVRAGDIVYSRRGDVERRALVREKEDGWLCGTGCLRVRFGEGVVIPEFGAYYLGHPAVREWIVRHAIGATMPNLNTKILSALPFVLPPLPEQQAIANILGTLDDKIDLNRRMNETLEAMARAIFKSWFIDFDGHTEFEDSELGPIPKGWRVGKLADVADNPRRTIQPSDVPSTTPYIGLHHMPRRCIALDAWGRADEVGSGKSWFKKGEILFGKLRPYFHKVGIAPVDGVCSTDILVVVPKSAEWHSYVMSLVSSKDFVDYTDTYSTGTKMPRTNWKDMGNYPLAIPPKSLAKAFQDITEVFYHRIGQDVHQNYSLASLRDALLPKLISGELSLTETEKMVAEAI</sequence>
<comment type="similarity">
    <text evidence="1">Belongs to the type-I restriction system S methylase family.</text>
</comment>
<proteinExistence type="inferred from homology"/>
<dbReference type="EMBL" id="QMIE01000023">
    <property type="protein sequence ID" value="TVM14536.1"/>
    <property type="molecule type" value="Genomic_DNA"/>
</dbReference>
<evidence type="ECO:0000256" key="1">
    <source>
        <dbReference type="ARBA" id="ARBA00010923"/>
    </source>
</evidence>
<accession>A0A7M3MA93</accession>
<dbReference type="CDD" id="cd16961">
    <property type="entry name" value="RMtype1_S_TRD-CR_like"/>
    <property type="match status" value="1"/>
</dbReference>
<comment type="caution">
    <text evidence="5">The sequence shown here is derived from an EMBL/GenBank/DDBJ whole genome shotgun (WGS) entry which is preliminary data.</text>
</comment>
<dbReference type="InterPro" id="IPR044946">
    <property type="entry name" value="Restrct_endonuc_typeI_TRD_sf"/>
</dbReference>
<keyword evidence="5" id="KW-0540">Nuclease</keyword>
<dbReference type="InterPro" id="IPR052021">
    <property type="entry name" value="Type-I_RS_S_subunit"/>
</dbReference>
<feature type="domain" description="Type I restriction modification DNA specificity" evidence="4">
    <location>
        <begin position="13"/>
        <end position="197"/>
    </location>
</feature>
<protein>
    <submittedName>
        <fullName evidence="5">Restriction endonuclease subunit S</fullName>
    </submittedName>
</protein>
<keyword evidence="2" id="KW-0680">Restriction system</keyword>
<dbReference type="PANTHER" id="PTHR30408:SF13">
    <property type="entry name" value="TYPE I RESTRICTION ENZYME HINDI SPECIFICITY SUBUNIT"/>
    <property type="match status" value="1"/>
</dbReference>
<organism evidence="5 6">
    <name type="scientific">Oceanidesulfovibrio indonesiensis</name>
    <dbReference type="NCBI Taxonomy" id="54767"/>
    <lineage>
        <taxon>Bacteria</taxon>
        <taxon>Pseudomonadati</taxon>
        <taxon>Thermodesulfobacteriota</taxon>
        <taxon>Desulfovibrionia</taxon>
        <taxon>Desulfovibrionales</taxon>
        <taxon>Desulfovibrionaceae</taxon>
        <taxon>Oceanidesulfovibrio</taxon>
    </lineage>
</organism>
<dbReference type="OrthoDB" id="9798929at2"/>